<evidence type="ECO:0000313" key="2">
    <source>
        <dbReference type="EMBL" id="MCS0639072.1"/>
    </source>
</evidence>
<accession>A0ABT2CNQ1</accession>
<dbReference type="RefSeq" id="WP_258790385.1">
    <property type="nucleotide sequence ID" value="NZ_JANUGQ010000030.1"/>
</dbReference>
<proteinExistence type="predicted"/>
<dbReference type="SUPFAM" id="SSF54593">
    <property type="entry name" value="Glyoxalase/Bleomycin resistance protein/Dihydroxybiphenyl dioxygenase"/>
    <property type="match status" value="1"/>
</dbReference>
<feature type="domain" description="Glyoxalase-like" evidence="1">
    <location>
        <begin position="5"/>
        <end position="146"/>
    </location>
</feature>
<sequence>MHWKLVIDCAEPHALAGFWAEALGYVVEDNSAFIEGLLAAERAPAELTVEVGGKRAWRHLVGVRHPEDPYEEETGIGKGRRLLFIQVPEPKTVKNRLHMDLHPGAGKREAEVARLVALGASVLREVDEPGGRWTVLSDIERNEFCVS</sequence>
<dbReference type="InterPro" id="IPR041581">
    <property type="entry name" value="Glyoxalase_6"/>
</dbReference>
<evidence type="ECO:0000313" key="3">
    <source>
        <dbReference type="Proteomes" id="UP001431313"/>
    </source>
</evidence>
<dbReference type="PANTHER" id="PTHR35908:SF1">
    <property type="entry name" value="CONSERVED PROTEIN"/>
    <property type="match status" value="1"/>
</dbReference>
<reference evidence="2" key="1">
    <citation type="submission" date="2022-08" db="EMBL/GenBank/DDBJ databases">
        <authorList>
            <person name="Somphong A."/>
            <person name="Phongsopitanun W."/>
        </authorList>
    </citation>
    <scope>NUCLEOTIDE SEQUENCE</scope>
    <source>
        <strain evidence="2">LP05-1</strain>
    </source>
</reference>
<evidence type="ECO:0000259" key="1">
    <source>
        <dbReference type="Pfam" id="PF18029"/>
    </source>
</evidence>
<comment type="caution">
    <text evidence="2">The sequence shown here is derived from an EMBL/GenBank/DDBJ whole genome shotgun (WGS) entry which is preliminary data.</text>
</comment>
<dbReference type="InterPro" id="IPR029068">
    <property type="entry name" value="Glyas_Bleomycin-R_OHBP_Dase"/>
</dbReference>
<dbReference type="PANTHER" id="PTHR35908">
    <property type="entry name" value="HYPOTHETICAL FUSION PROTEIN"/>
    <property type="match status" value="1"/>
</dbReference>
<dbReference type="Pfam" id="PF18029">
    <property type="entry name" value="Glyoxalase_6"/>
    <property type="match status" value="1"/>
</dbReference>
<keyword evidence="3" id="KW-1185">Reference proteome</keyword>
<name>A0ABT2CNQ1_9ACTN</name>
<dbReference type="EMBL" id="JANUGQ010000030">
    <property type="protein sequence ID" value="MCS0639072.1"/>
    <property type="molecule type" value="Genomic_DNA"/>
</dbReference>
<dbReference type="Proteomes" id="UP001431313">
    <property type="component" value="Unassembled WGS sequence"/>
</dbReference>
<protein>
    <recommendedName>
        <fullName evidence="1">Glyoxalase-like domain-containing protein</fullName>
    </recommendedName>
</protein>
<gene>
    <name evidence="2" type="ORF">NX801_26200</name>
</gene>
<organism evidence="2 3">
    <name type="scientific">Streptomyces pyxinae</name>
    <dbReference type="NCBI Taxonomy" id="2970734"/>
    <lineage>
        <taxon>Bacteria</taxon>
        <taxon>Bacillati</taxon>
        <taxon>Actinomycetota</taxon>
        <taxon>Actinomycetes</taxon>
        <taxon>Kitasatosporales</taxon>
        <taxon>Streptomycetaceae</taxon>
        <taxon>Streptomyces</taxon>
    </lineage>
</organism>
<dbReference type="Gene3D" id="3.10.180.10">
    <property type="entry name" value="2,3-Dihydroxybiphenyl 1,2-Dioxygenase, domain 1"/>
    <property type="match status" value="1"/>
</dbReference>